<organism evidence="1 2">
    <name type="scientific">Tropilaelaps mercedesae</name>
    <dbReference type="NCBI Taxonomy" id="418985"/>
    <lineage>
        <taxon>Eukaryota</taxon>
        <taxon>Metazoa</taxon>
        <taxon>Ecdysozoa</taxon>
        <taxon>Arthropoda</taxon>
        <taxon>Chelicerata</taxon>
        <taxon>Arachnida</taxon>
        <taxon>Acari</taxon>
        <taxon>Parasitiformes</taxon>
        <taxon>Mesostigmata</taxon>
        <taxon>Gamasina</taxon>
        <taxon>Dermanyssoidea</taxon>
        <taxon>Laelapidae</taxon>
        <taxon>Tropilaelaps</taxon>
    </lineage>
</organism>
<comment type="caution">
    <text evidence="1">The sequence shown here is derived from an EMBL/GenBank/DDBJ whole genome shotgun (WGS) entry which is preliminary data.</text>
</comment>
<evidence type="ECO:0000313" key="1">
    <source>
        <dbReference type="EMBL" id="OQR71416.1"/>
    </source>
</evidence>
<dbReference type="OrthoDB" id="1735926at2759"/>
<dbReference type="STRING" id="418985.A0A1V9XDA4"/>
<feature type="non-terminal residue" evidence="1">
    <location>
        <position position="183"/>
    </location>
</feature>
<reference evidence="1 2" key="1">
    <citation type="journal article" date="2017" name="Gigascience">
        <title>Draft genome of the honey bee ectoparasitic mite, Tropilaelaps mercedesae, is shaped by the parasitic life history.</title>
        <authorList>
            <person name="Dong X."/>
            <person name="Armstrong S.D."/>
            <person name="Xia D."/>
            <person name="Makepeace B.L."/>
            <person name="Darby A.C."/>
            <person name="Kadowaki T."/>
        </authorList>
    </citation>
    <scope>NUCLEOTIDE SEQUENCE [LARGE SCALE GENOMIC DNA]</scope>
    <source>
        <strain evidence="1">Wuxi-XJTLU</strain>
    </source>
</reference>
<keyword evidence="2" id="KW-1185">Reference proteome</keyword>
<dbReference type="InParanoid" id="A0A1V9XDA4"/>
<dbReference type="AlphaFoldDB" id="A0A1V9XDA4"/>
<protein>
    <submittedName>
        <fullName evidence="1">Electroneutral sodium bicarbonate exchanger 1-like</fullName>
    </submittedName>
</protein>
<accession>A0A1V9XDA4</accession>
<sequence>RDPGALTTHPSYTDKDFEGHRAHTVYVGLHVPGYRRRASASGPSGHHRRLDVSSSEFCRVGGIDETCDIARVCCVLKQQKLDRPIHSNVEAFLRRKAFVADWIGTEIDSAKRFSRGFCSIRSRFCPIVRVSRDGCAGGCDADAALKMTKRCMGHVIDVMGRVIDTMDVARPNGRVRPLHQAIG</sequence>
<evidence type="ECO:0000313" key="2">
    <source>
        <dbReference type="Proteomes" id="UP000192247"/>
    </source>
</evidence>
<gene>
    <name evidence="1" type="ORF">BIW11_03972</name>
</gene>
<name>A0A1V9XDA4_9ACAR</name>
<dbReference type="Proteomes" id="UP000192247">
    <property type="component" value="Unassembled WGS sequence"/>
</dbReference>
<dbReference type="EMBL" id="MNPL01014622">
    <property type="protein sequence ID" value="OQR71416.1"/>
    <property type="molecule type" value="Genomic_DNA"/>
</dbReference>
<feature type="non-terminal residue" evidence="1">
    <location>
        <position position="1"/>
    </location>
</feature>
<proteinExistence type="predicted"/>